<gene>
    <name evidence="2" type="ORF">ETB97_011332</name>
</gene>
<keyword evidence="1" id="KW-0472">Membrane</keyword>
<keyword evidence="3" id="KW-1185">Reference proteome</keyword>
<accession>A0A8H6E069</accession>
<comment type="caution">
    <text evidence="2">The sequence shown here is derived from an EMBL/GenBank/DDBJ whole genome shotgun (WGS) entry which is preliminary data.</text>
</comment>
<feature type="transmembrane region" description="Helical" evidence="1">
    <location>
        <begin position="21"/>
        <end position="39"/>
    </location>
</feature>
<evidence type="ECO:0000313" key="3">
    <source>
        <dbReference type="Proteomes" id="UP000541154"/>
    </source>
</evidence>
<organism evidence="2 3">
    <name type="scientific">Petromyces alliaceus</name>
    <name type="common">Aspergillus alliaceus</name>
    <dbReference type="NCBI Taxonomy" id="209559"/>
    <lineage>
        <taxon>Eukaryota</taxon>
        <taxon>Fungi</taxon>
        <taxon>Dikarya</taxon>
        <taxon>Ascomycota</taxon>
        <taxon>Pezizomycotina</taxon>
        <taxon>Eurotiomycetes</taxon>
        <taxon>Eurotiomycetidae</taxon>
        <taxon>Eurotiales</taxon>
        <taxon>Aspergillaceae</taxon>
        <taxon>Aspergillus</taxon>
        <taxon>Aspergillus subgen. Circumdati</taxon>
    </lineage>
</organism>
<feature type="transmembrane region" description="Helical" evidence="1">
    <location>
        <begin position="45"/>
        <end position="63"/>
    </location>
</feature>
<keyword evidence="1" id="KW-0812">Transmembrane</keyword>
<dbReference type="EMBL" id="SPNV01000683">
    <property type="protein sequence ID" value="KAF5854806.1"/>
    <property type="molecule type" value="Genomic_DNA"/>
</dbReference>
<sequence>MPALAELDQGLLVIRPDLAKLYLLAAIDLLAGSSGMMHLLGPEALIIPVIPGAFLGHLLLLLVPTRIGGIRRDPPALRGLAAVRSGLAHPGPGGYMTVRTSYTPSLPPFRVDPGNLGI</sequence>
<evidence type="ECO:0000256" key="1">
    <source>
        <dbReference type="SAM" id="Phobius"/>
    </source>
</evidence>
<keyword evidence="1" id="KW-1133">Transmembrane helix</keyword>
<evidence type="ECO:0000313" key="2">
    <source>
        <dbReference type="EMBL" id="KAF5854806.1"/>
    </source>
</evidence>
<name>A0A8H6E069_PETAA</name>
<protein>
    <submittedName>
        <fullName evidence="2">Uncharacterized protein</fullName>
    </submittedName>
</protein>
<proteinExistence type="predicted"/>
<dbReference type="Proteomes" id="UP000541154">
    <property type="component" value="Unassembled WGS sequence"/>
</dbReference>
<dbReference type="AlphaFoldDB" id="A0A8H6E069"/>
<reference evidence="2 3" key="1">
    <citation type="submission" date="2019-04" db="EMBL/GenBank/DDBJ databases">
        <title>Aspergillus burnettii sp. nov., novel species from soil in southeast Queensland.</title>
        <authorList>
            <person name="Gilchrist C.L.M."/>
            <person name="Pitt J.I."/>
            <person name="Lange L."/>
            <person name="Lacey H.J."/>
            <person name="Vuong D."/>
            <person name="Midgley D.J."/>
            <person name="Greenfield P."/>
            <person name="Bradbury M."/>
            <person name="Lacey E."/>
            <person name="Busk P.K."/>
            <person name="Pilgaard B."/>
            <person name="Chooi Y.H."/>
            <person name="Piggott A.M."/>
        </authorList>
    </citation>
    <scope>NUCLEOTIDE SEQUENCE [LARGE SCALE GENOMIC DNA]</scope>
    <source>
        <strain evidence="2 3">FRR 5400</strain>
    </source>
</reference>